<dbReference type="BioCyc" id="TSAC1094508:GLMA-2769-MONOMER"/>
<geneLocation type="plasmid" evidence="2 3">
    <name>pMU3262</name>
</geneLocation>
<dbReference type="PATRIC" id="fig|1094508.3.peg.2757"/>
<evidence type="ECO:0000313" key="3">
    <source>
        <dbReference type="Proteomes" id="UP000006178"/>
    </source>
</evidence>
<sequence>MNEKVKALYDKLIQGVEDVFLSERYLEFLKFSLNFRNYSFENTILIFLQNPNATYVAGYKTWEKLGRHIRKGEKGIAIFAPLFKKSKEIDKETGEEVELSKLNGFRIVYVFDISQTEGKDIPSIVTHLSGDNSIELYNKLLELSPVPVSFDNLPVGKNGYYDLITQEIVISNKLTGNQRTKTLLHEVVHSFVEKETLKDDNDRRRAEIIAEGTTFVVANYFDLDTSDYSFGYLAGWSENPKEIIKWGSEIQKTANFIIDKLNKIEIKLVS</sequence>
<gene>
    <name evidence="2" type="ordered locus">Tsac_2723</name>
</gene>
<keyword evidence="2" id="KW-0614">Plasmid</keyword>
<feature type="domain" description="N-terminal" evidence="1">
    <location>
        <begin position="28"/>
        <end position="111"/>
    </location>
</feature>
<proteinExistence type="predicted"/>
<dbReference type="GO" id="GO:0003697">
    <property type="term" value="F:single-stranded DNA binding"/>
    <property type="evidence" value="ECO:0007669"/>
    <property type="project" value="InterPro"/>
</dbReference>
<dbReference type="EMBL" id="CP003185">
    <property type="protein sequence ID" value="AFK94270.1"/>
    <property type="molecule type" value="Genomic_DNA"/>
</dbReference>
<reference evidence="2 3" key="1">
    <citation type="journal article" date="2014" name="Appl. Environ. Microbiol.">
        <title>Profile of Secreted Hydrolases, Associated Proteins, and SlpA in Thermoanaerobacterium saccharolyticum during the Degradation of Hemicellulose.</title>
        <authorList>
            <person name="Currie D.H."/>
            <person name="Guss A.M."/>
            <person name="Herring C.D."/>
            <person name="Giannone R.J."/>
            <person name="Johnson C.M."/>
            <person name="Lankford P.K."/>
            <person name="Brown S.D."/>
            <person name="Hettich R.L."/>
            <person name="Lynd L.R."/>
        </authorList>
    </citation>
    <scope>NUCLEOTIDE SEQUENCE [LARGE SCALE GENOMIC DNA]</scope>
    <source>
        <strain evidence="3">DSM 8691 / JW/SL-YS485</strain>
    </source>
</reference>
<keyword evidence="3" id="KW-1185">Reference proteome</keyword>
<dbReference type="KEGG" id="tsh:Tsac_2723"/>
<dbReference type="InterPro" id="IPR013610">
    <property type="entry name" value="ArdC_N"/>
</dbReference>
<protein>
    <recommendedName>
        <fullName evidence="1">N-terminal domain-containing protein</fullName>
    </recommendedName>
</protein>
<accession>I3WBR9</accession>
<dbReference type="Proteomes" id="UP000006178">
    <property type="component" value="Plasmid pMU3262"/>
</dbReference>
<dbReference type="Pfam" id="PF08401">
    <property type="entry name" value="ArdcN"/>
    <property type="match status" value="1"/>
</dbReference>
<evidence type="ECO:0000259" key="1">
    <source>
        <dbReference type="Pfam" id="PF08401"/>
    </source>
</evidence>
<dbReference type="AlphaFoldDB" id="I3WBR9"/>
<name>I3WBR9_THESW</name>
<organism evidence="2 3">
    <name type="scientific">Thermoanaerobacterium saccharolyticum (strain DSM 8691 / JW/SL-YS485)</name>
    <dbReference type="NCBI Taxonomy" id="1094508"/>
    <lineage>
        <taxon>Bacteria</taxon>
        <taxon>Bacillati</taxon>
        <taxon>Bacillota</taxon>
        <taxon>Clostridia</taxon>
        <taxon>Thermoanaerobacterales</taxon>
        <taxon>Thermoanaerobacteraceae</taxon>
        <taxon>Thermoanaerobacterium</taxon>
    </lineage>
</organism>
<evidence type="ECO:0000313" key="2">
    <source>
        <dbReference type="EMBL" id="AFK94270.1"/>
    </source>
</evidence>
<dbReference type="RefSeq" id="WP_014759541.1">
    <property type="nucleotide sequence ID" value="NC_017998.1"/>
</dbReference>